<dbReference type="EMBL" id="QICL01000007">
    <property type="protein sequence ID" value="PXV65459.1"/>
    <property type="molecule type" value="Genomic_DNA"/>
</dbReference>
<evidence type="ECO:0000259" key="1">
    <source>
        <dbReference type="Pfam" id="PF08984"/>
    </source>
</evidence>
<keyword evidence="4" id="KW-1185">Reference proteome</keyword>
<dbReference type="Pfam" id="PF10006">
    <property type="entry name" value="DUF2249"/>
    <property type="match status" value="1"/>
</dbReference>
<protein>
    <submittedName>
        <fullName evidence="3">Uncharacterized protein DUF2249</fullName>
    </submittedName>
</protein>
<evidence type="ECO:0000313" key="3">
    <source>
        <dbReference type="EMBL" id="PXV65459.1"/>
    </source>
</evidence>
<gene>
    <name evidence="3" type="ORF">CLV62_10751</name>
</gene>
<dbReference type="Gene3D" id="1.10.3910.10">
    <property type="entry name" value="SP0561-like"/>
    <property type="match status" value="1"/>
</dbReference>
<dbReference type="AlphaFoldDB" id="A0A2V3PQG0"/>
<evidence type="ECO:0000313" key="4">
    <source>
        <dbReference type="Proteomes" id="UP000247973"/>
    </source>
</evidence>
<dbReference type="InterPro" id="IPR018720">
    <property type="entry name" value="DUF2249"/>
</dbReference>
<dbReference type="SUPFAM" id="SSF140683">
    <property type="entry name" value="SP0561-like"/>
    <property type="match status" value="1"/>
</dbReference>
<organism evidence="3 4">
    <name type="scientific">Dysgonomonas alginatilytica</name>
    <dbReference type="NCBI Taxonomy" id="1605892"/>
    <lineage>
        <taxon>Bacteria</taxon>
        <taxon>Pseudomonadati</taxon>
        <taxon>Bacteroidota</taxon>
        <taxon>Bacteroidia</taxon>
        <taxon>Bacteroidales</taxon>
        <taxon>Dysgonomonadaceae</taxon>
        <taxon>Dysgonomonas</taxon>
    </lineage>
</organism>
<feature type="domain" description="DUF1858" evidence="1">
    <location>
        <begin position="2"/>
        <end position="52"/>
    </location>
</feature>
<dbReference type="InterPro" id="IPR038062">
    <property type="entry name" value="ScdA-like_N_sf"/>
</dbReference>
<name>A0A2V3PQG0_9BACT</name>
<comment type="caution">
    <text evidence="3">The sequence shown here is derived from an EMBL/GenBank/DDBJ whole genome shotgun (WGS) entry which is preliminary data.</text>
</comment>
<dbReference type="Proteomes" id="UP000247973">
    <property type="component" value="Unassembled WGS sequence"/>
</dbReference>
<dbReference type="Pfam" id="PF08984">
    <property type="entry name" value="DUF1858"/>
    <property type="match status" value="1"/>
</dbReference>
<reference evidence="3 4" key="1">
    <citation type="submission" date="2018-03" db="EMBL/GenBank/DDBJ databases">
        <title>Genomic Encyclopedia of Archaeal and Bacterial Type Strains, Phase II (KMG-II): from individual species to whole genera.</title>
        <authorList>
            <person name="Goeker M."/>
        </authorList>
    </citation>
    <scope>NUCLEOTIDE SEQUENCE [LARGE SCALE GENOMIC DNA]</scope>
    <source>
        <strain evidence="3 4">DSM 100214</strain>
    </source>
</reference>
<feature type="domain" description="DUF2249" evidence="2">
    <location>
        <begin position="90"/>
        <end position="147"/>
    </location>
</feature>
<evidence type="ECO:0000259" key="2">
    <source>
        <dbReference type="Pfam" id="PF10006"/>
    </source>
</evidence>
<sequence length="155" mass="17410">MLDHYPQLEEILLELSPSFAKLKNPILRKTIARVATLKQISEIAGLNPGEMISTLRKGANLCPANTDIAQSDNFSPKPEWVDENMIVEVFDVCSILDEGRSPMKQIIDKAQSLQAGQILELITPFVPTPIIDILQTKGYVCWSKKENNKIETYIK</sequence>
<dbReference type="InterPro" id="IPR015077">
    <property type="entry name" value="DUF1858"/>
</dbReference>
<accession>A0A2V3PQG0</accession>
<proteinExistence type="predicted"/>